<dbReference type="EC" id="3.1.4.11" evidence="1"/>
<keyword evidence="7" id="KW-1185">Reference proteome</keyword>
<evidence type="ECO:0000256" key="2">
    <source>
        <dbReference type="ARBA" id="ARBA00022801"/>
    </source>
</evidence>
<dbReference type="PROSITE" id="PS50004">
    <property type="entry name" value="C2"/>
    <property type="match status" value="1"/>
</dbReference>
<keyword evidence="2" id="KW-0378">Hydrolase</keyword>
<feature type="non-terminal residue" evidence="6">
    <location>
        <position position="1"/>
    </location>
</feature>
<dbReference type="SUPFAM" id="SSF49562">
    <property type="entry name" value="C2 domain (Calcium/lipid-binding domain, CaLB)"/>
    <property type="match status" value="1"/>
</dbReference>
<proteinExistence type="predicted"/>
<evidence type="ECO:0000256" key="1">
    <source>
        <dbReference type="ARBA" id="ARBA00012368"/>
    </source>
</evidence>
<feature type="domain" description="C2" evidence="5">
    <location>
        <begin position="1"/>
        <end position="72"/>
    </location>
</feature>
<evidence type="ECO:0000256" key="4">
    <source>
        <dbReference type="ARBA" id="ARBA00023098"/>
    </source>
</evidence>
<dbReference type="PANTHER" id="PTHR10336:SF36">
    <property type="entry name" value="1-PHOSPHATIDYLINOSITOL 4,5-BISPHOSPHATE PHOSPHODIESTERASE BETA-4"/>
    <property type="match status" value="1"/>
</dbReference>
<dbReference type="InterPro" id="IPR001192">
    <property type="entry name" value="PI-PLC_fam"/>
</dbReference>
<evidence type="ECO:0000313" key="6">
    <source>
        <dbReference type="EMBL" id="MES1922100.1"/>
    </source>
</evidence>
<dbReference type="EMBL" id="JBDODL010002213">
    <property type="protein sequence ID" value="MES1922100.1"/>
    <property type="molecule type" value="Genomic_DNA"/>
</dbReference>
<dbReference type="Pfam" id="PF00168">
    <property type="entry name" value="C2"/>
    <property type="match status" value="1"/>
</dbReference>
<dbReference type="InterPro" id="IPR035892">
    <property type="entry name" value="C2_domain_sf"/>
</dbReference>
<dbReference type="PANTHER" id="PTHR10336">
    <property type="entry name" value="PHOSPHOINOSITIDE-SPECIFIC PHOSPHOLIPASE C FAMILY PROTEIN"/>
    <property type="match status" value="1"/>
</dbReference>
<organism evidence="6 7">
    <name type="scientific">Bonamia ostreae</name>
    <dbReference type="NCBI Taxonomy" id="126728"/>
    <lineage>
        <taxon>Eukaryota</taxon>
        <taxon>Sar</taxon>
        <taxon>Rhizaria</taxon>
        <taxon>Endomyxa</taxon>
        <taxon>Ascetosporea</taxon>
        <taxon>Haplosporida</taxon>
        <taxon>Bonamia</taxon>
    </lineage>
</organism>
<comment type="caution">
    <text evidence="6">The sequence shown here is derived from an EMBL/GenBank/DDBJ whole genome shotgun (WGS) entry which is preliminary data.</text>
</comment>
<protein>
    <recommendedName>
        <fullName evidence="1">phosphoinositide phospholipase C</fullName>
        <ecNumber evidence="1">3.1.4.11</ecNumber>
    </recommendedName>
</protein>
<reference evidence="6 7" key="1">
    <citation type="journal article" date="2024" name="BMC Biol.">
        <title>Comparative genomics of Ascetosporea gives new insight into the evolutionary basis for animal parasitism in Rhizaria.</title>
        <authorList>
            <person name="Hiltunen Thoren M."/>
            <person name="Onut-Brannstrom I."/>
            <person name="Alfjorden A."/>
            <person name="Peckova H."/>
            <person name="Swords F."/>
            <person name="Hooper C."/>
            <person name="Holzer A.S."/>
            <person name="Bass D."/>
            <person name="Burki F."/>
        </authorList>
    </citation>
    <scope>NUCLEOTIDE SEQUENCE [LARGE SCALE GENOMIC DNA]</scope>
    <source>
        <strain evidence="6">20-A016</strain>
    </source>
</reference>
<evidence type="ECO:0000259" key="5">
    <source>
        <dbReference type="PROSITE" id="PS50004"/>
    </source>
</evidence>
<gene>
    <name evidence="6" type="ORF">MHBO_003615</name>
</gene>
<name>A0ABV2AR06_9EUKA</name>
<evidence type="ECO:0000256" key="3">
    <source>
        <dbReference type="ARBA" id="ARBA00022963"/>
    </source>
</evidence>
<dbReference type="Proteomes" id="UP001439008">
    <property type="component" value="Unassembled WGS sequence"/>
</dbReference>
<keyword evidence="3" id="KW-0442">Lipid degradation</keyword>
<sequence>EKVKKKTRTINGNGFNPVWQQEFNFSIPLKNSEIAMILFRVYSDNSLKGKTLLASNAFPVRLLKKGFFLKTK</sequence>
<keyword evidence="4" id="KW-0443">Lipid metabolism</keyword>
<dbReference type="Gene3D" id="2.60.40.150">
    <property type="entry name" value="C2 domain"/>
    <property type="match status" value="1"/>
</dbReference>
<accession>A0ABV2AR06</accession>
<evidence type="ECO:0000313" key="7">
    <source>
        <dbReference type="Proteomes" id="UP001439008"/>
    </source>
</evidence>
<dbReference type="InterPro" id="IPR000008">
    <property type="entry name" value="C2_dom"/>
</dbReference>